<dbReference type="Gene3D" id="2.20.28.50">
    <property type="entry name" value="degv family protein"/>
    <property type="match status" value="1"/>
</dbReference>
<dbReference type="HOGENOM" id="CLU_048251_4_1_11"/>
<accession>A0A0A8B3D1</accession>
<dbReference type="SUPFAM" id="SSF82549">
    <property type="entry name" value="DAK1/DegV-like"/>
    <property type="match status" value="1"/>
</dbReference>
<dbReference type="OrthoDB" id="9760324at2"/>
<dbReference type="EMBL" id="CP009302">
    <property type="protein sequence ID" value="AJC11910.1"/>
    <property type="molecule type" value="Genomic_DNA"/>
</dbReference>
<evidence type="ECO:0000256" key="2">
    <source>
        <dbReference type="ARBA" id="ARBA00023121"/>
    </source>
</evidence>
<dbReference type="NCBIfam" id="TIGR00762">
    <property type="entry name" value="DegV"/>
    <property type="match status" value="1"/>
</dbReference>
<dbReference type="Proteomes" id="UP000031121">
    <property type="component" value="Chromosome"/>
</dbReference>
<dbReference type="InterPro" id="IPR043168">
    <property type="entry name" value="DegV_C"/>
</dbReference>
<evidence type="ECO:0000313" key="3">
    <source>
        <dbReference type="EMBL" id="AJC11910.1"/>
    </source>
</evidence>
<reference evidence="4" key="1">
    <citation type="submission" date="2014-08" db="EMBL/GenBank/DDBJ databases">
        <title>Coriobacteriaceae sp. complete genome.</title>
        <authorList>
            <person name="Looft T."/>
            <person name="Bayles D.O."/>
            <person name="Stanton T.B."/>
        </authorList>
    </citation>
    <scope>NUCLEOTIDE SEQUENCE [LARGE SCALE GENOMIC DNA]</scope>
    <source>
        <strain evidence="4">68-1-3</strain>
    </source>
</reference>
<dbReference type="AlphaFoldDB" id="A0A0A8B3D1"/>
<dbReference type="InterPro" id="IPR003797">
    <property type="entry name" value="DegV"/>
</dbReference>
<dbReference type="STRING" id="1531429.JI75_03730"/>
<name>A0A0A8B3D1_9ACTN</name>
<dbReference type="Gene3D" id="3.40.50.10440">
    <property type="entry name" value="Dihydroxyacetone kinase, domain 1"/>
    <property type="match status" value="1"/>
</dbReference>
<organism evidence="3 4">
    <name type="scientific">Berryella intestinalis</name>
    <dbReference type="NCBI Taxonomy" id="1531429"/>
    <lineage>
        <taxon>Bacteria</taxon>
        <taxon>Bacillati</taxon>
        <taxon>Actinomycetota</taxon>
        <taxon>Coriobacteriia</taxon>
        <taxon>Eggerthellales</taxon>
        <taxon>Eggerthellaceae</taxon>
        <taxon>Berryella</taxon>
    </lineage>
</organism>
<dbReference type="Gene3D" id="3.30.1180.10">
    <property type="match status" value="1"/>
</dbReference>
<comment type="function">
    <text evidence="1">May bind long-chain fatty acids, such as palmitate, and may play a role in lipid transport or fatty acid metabolism.</text>
</comment>
<reference evidence="3 4" key="2">
    <citation type="journal article" date="2015" name="Genome Announc.">
        <title>Complete Genome Sequence of Coriobacteriaceae Strain 68-1-3, a Novel Mucus-Degrading Isolate from the Swine Intestinal Tract.</title>
        <authorList>
            <person name="Looft T."/>
            <person name="Bayles D.O."/>
            <person name="Alt D.P."/>
            <person name="Stanton T.B."/>
        </authorList>
    </citation>
    <scope>NUCLEOTIDE SEQUENCE [LARGE SCALE GENOMIC DNA]</scope>
    <source>
        <strain evidence="3 4">68-1-3</strain>
    </source>
</reference>
<dbReference type="KEGG" id="cbac:JI75_03730"/>
<keyword evidence="4" id="KW-1185">Reference proteome</keyword>
<proteinExistence type="predicted"/>
<dbReference type="PANTHER" id="PTHR33434:SF3">
    <property type="entry name" value="DEGV DOMAIN-CONTAINING PROTEIN YITS"/>
    <property type="match status" value="1"/>
</dbReference>
<evidence type="ECO:0000313" key="4">
    <source>
        <dbReference type="Proteomes" id="UP000031121"/>
    </source>
</evidence>
<gene>
    <name evidence="3" type="ORF">JI75_03730</name>
</gene>
<dbReference type="InterPro" id="IPR050270">
    <property type="entry name" value="DegV_domain_contain"/>
</dbReference>
<keyword evidence="2" id="KW-0446">Lipid-binding</keyword>
<dbReference type="Pfam" id="PF02645">
    <property type="entry name" value="DegV"/>
    <property type="match status" value="1"/>
</dbReference>
<sequence>MDYRCNLIIDSCCDLPSDIVCREGVELIRFPYFFDQEEFHDDLWQSGDPSSFYDRMRNGEQPTTAQVPIPVFEDAFGRAIASGVPTVYLSFSSALSGSYDAAILVRDRLLAENPGAELYVVDTHLASSGEGLLVFEALRQQERGLSALELAEWAEEAQYFVNIYFMVEDLESLRRGGRIPSSVAFAGSKLDVKPLLYVAADGSLSVKGIARGRKKGLKQLASLYEERADRAAESYAVTGTADCPEDVQKLEEYIANTGCEPLLVEGSIGPVVGCHVGPGMVALAFWGQDRRTDVSVADRIARKVKGGE</sequence>
<evidence type="ECO:0000256" key="1">
    <source>
        <dbReference type="ARBA" id="ARBA00003238"/>
    </source>
</evidence>
<dbReference type="PANTHER" id="PTHR33434">
    <property type="entry name" value="DEGV DOMAIN-CONTAINING PROTEIN DR_1986-RELATED"/>
    <property type="match status" value="1"/>
</dbReference>
<dbReference type="PROSITE" id="PS51482">
    <property type="entry name" value="DEGV"/>
    <property type="match status" value="1"/>
</dbReference>
<dbReference type="GO" id="GO:0008289">
    <property type="term" value="F:lipid binding"/>
    <property type="evidence" value="ECO:0007669"/>
    <property type="project" value="UniProtKB-KW"/>
</dbReference>
<protein>
    <submittedName>
        <fullName evidence="3">EDD domain protein, DegV family</fullName>
    </submittedName>
</protein>
<dbReference type="RefSeq" id="WP_039688826.1">
    <property type="nucleotide sequence ID" value="NZ_CP009302.1"/>
</dbReference>